<protein>
    <submittedName>
        <fullName evidence="1">Uncharacterized protein</fullName>
    </submittedName>
</protein>
<dbReference type="EMBL" id="ML977599">
    <property type="protein sequence ID" value="KAF1998987.1"/>
    <property type="molecule type" value="Genomic_DNA"/>
</dbReference>
<proteinExistence type="predicted"/>
<evidence type="ECO:0000313" key="1">
    <source>
        <dbReference type="EMBL" id="KAF1998987.1"/>
    </source>
</evidence>
<sequence>MTPSWNRAVSRLEAHAPESAGPLGDADVGADVSAVCELLHAISSGLHGDVAPPFIPSRSCCGSSTLLPLLVGIAGDAHAGPPSAIGFYACFCPRPFYAFLPATSPGEPDTEPSIGGPLSLQERFCVQHPALFMAASAYQPHVLDLGRWLQVRLQIRFKIICTRTPLSIVVDSCGRRVSGQLATKCRRPGLAFPKDPVCTTSAAPNGNESYWSQKAK</sequence>
<keyword evidence="2" id="KW-1185">Reference proteome</keyword>
<gene>
    <name evidence="1" type="ORF">P154DRAFT_577378</name>
</gene>
<name>A0A6A5WC19_9PLEO</name>
<evidence type="ECO:0000313" key="2">
    <source>
        <dbReference type="Proteomes" id="UP000799779"/>
    </source>
</evidence>
<dbReference type="AlphaFoldDB" id="A0A6A5WC19"/>
<accession>A0A6A5WC19</accession>
<reference evidence="1" key="1">
    <citation type="journal article" date="2020" name="Stud. Mycol.">
        <title>101 Dothideomycetes genomes: a test case for predicting lifestyles and emergence of pathogens.</title>
        <authorList>
            <person name="Haridas S."/>
            <person name="Albert R."/>
            <person name="Binder M."/>
            <person name="Bloem J."/>
            <person name="Labutti K."/>
            <person name="Salamov A."/>
            <person name="Andreopoulos B."/>
            <person name="Baker S."/>
            <person name="Barry K."/>
            <person name="Bills G."/>
            <person name="Bluhm B."/>
            <person name="Cannon C."/>
            <person name="Castanera R."/>
            <person name="Culley D."/>
            <person name="Daum C."/>
            <person name="Ezra D."/>
            <person name="Gonzalez J."/>
            <person name="Henrissat B."/>
            <person name="Kuo A."/>
            <person name="Liang C."/>
            <person name="Lipzen A."/>
            <person name="Lutzoni F."/>
            <person name="Magnuson J."/>
            <person name="Mondo S."/>
            <person name="Nolan M."/>
            <person name="Ohm R."/>
            <person name="Pangilinan J."/>
            <person name="Park H.-J."/>
            <person name="Ramirez L."/>
            <person name="Alfaro M."/>
            <person name="Sun H."/>
            <person name="Tritt A."/>
            <person name="Yoshinaga Y."/>
            <person name="Zwiers L.-H."/>
            <person name="Turgeon B."/>
            <person name="Goodwin S."/>
            <person name="Spatafora J."/>
            <person name="Crous P."/>
            <person name="Grigoriev I."/>
        </authorList>
    </citation>
    <scope>NUCLEOTIDE SEQUENCE</scope>
    <source>
        <strain evidence="1">CBS 123094</strain>
    </source>
</reference>
<dbReference type="Proteomes" id="UP000799779">
    <property type="component" value="Unassembled WGS sequence"/>
</dbReference>
<organism evidence="1 2">
    <name type="scientific">Amniculicola lignicola CBS 123094</name>
    <dbReference type="NCBI Taxonomy" id="1392246"/>
    <lineage>
        <taxon>Eukaryota</taxon>
        <taxon>Fungi</taxon>
        <taxon>Dikarya</taxon>
        <taxon>Ascomycota</taxon>
        <taxon>Pezizomycotina</taxon>
        <taxon>Dothideomycetes</taxon>
        <taxon>Pleosporomycetidae</taxon>
        <taxon>Pleosporales</taxon>
        <taxon>Amniculicolaceae</taxon>
        <taxon>Amniculicola</taxon>
    </lineage>
</organism>